<dbReference type="Gene3D" id="3.40.50.720">
    <property type="entry name" value="NAD(P)-binding Rossmann-like Domain"/>
    <property type="match status" value="1"/>
</dbReference>
<evidence type="ECO:0000259" key="4">
    <source>
        <dbReference type="Pfam" id="PF01370"/>
    </source>
</evidence>
<feature type="domain" description="NAD-dependent epimerase/dehydratase" evidence="4">
    <location>
        <begin position="14"/>
        <end position="276"/>
    </location>
</feature>
<evidence type="ECO:0000313" key="6">
    <source>
        <dbReference type="Proteomes" id="UP000245956"/>
    </source>
</evidence>
<name>A0A2U3E2C2_PURLI</name>
<dbReference type="Pfam" id="PF01370">
    <property type="entry name" value="Epimerase"/>
    <property type="match status" value="1"/>
</dbReference>
<dbReference type="SUPFAM" id="SSF51735">
    <property type="entry name" value="NAD(P)-binding Rossmann-fold domains"/>
    <property type="match status" value="1"/>
</dbReference>
<protein>
    <recommendedName>
        <fullName evidence="4">NAD-dependent epimerase/dehydratase domain-containing protein</fullName>
    </recommendedName>
</protein>
<feature type="region of interest" description="Disordered" evidence="3">
    <location>
        <begin position="400"/>
        <end position="430"/>
    </location>
</feature>
<comment type="caution">
    <text evidence="5">The sequence shown here is derived from an EMBL/GenBank/DDBJ whole genome shotgun (WGS) entry which is preliminary data.</text>
</comment>
<dbReference type="AlphaFoldDB" id="A0A2U3E2C2"/>
<evidence type="ECO:0000256" key="3">
    <source>
        <dbReference type="SAM" id="MobiDB-lite"/>
    </source>
</evidence>
<dbReference type="PANTHER" id="PTHR10366">
    <property type="entry name" value="NAD DEPENDENT EPIMERASE/DEHYDRATASE"/>
    <property type="match status" value="1"/>
</dbReference>
<evidence type="ECO:0000256" key="2">
    <source>
        <dbReference type="ARBA" id="ARBA00023445"/>
    </source>
</evidence>
<proteinExistence type="inferred from homology"/>
<dbReference type="GO" id="GO:0016616">
    <property type="term" value="F:oxidoreductase activity, acting on the CH-OH group of donors, NAD or NADP as acceptor"/>
    <property type="evidence" value="ECO:0007669"/>
    <property type="project" value="TreeGrafter"/>
</dbReference>
<dbReference type="InterPro" id="IPR050425">
    <property type="entry name" value="NAD(P)_dehydrat-like"/>
</dbReference>
<evidence type="ECO:0000313" key="5">
    <source>
        <dbReference type="EMBL" id="PWI68655.1"/>
    </source>
</evidence>
<accession>A0A2U3E2C2</accession>
<dbReference type="PANTHER" id="PTHR10366:SF562">
    <property type="entry name" value="ALDEHYDE REDUCTASE II (AFU_ORTHOLOGUE AFUA_1G11360)"/>
    <property type="match status" value="1"/>
</dbReference>
<dbReference type="InterPro" id="IPR001509">
    <property type="entry name" value="Epimerase_deHydtase"/>
</dbReference>
<comment type="similarity">
    <text evidence="2">Belongs to the NAD(P)-dependent epimerase/dehydratase family. Dihydroflavonol-4-reductase subfamily.</text>
</comment>
<feature type="compositionally biased region" description="Basic and acidic residues" evidence="3">
    <location>
        <begin position="400"/>
        <end position="413"/>
    </location>
</feature>
<feature type="region of interest" description="Disordered" evidence="3">
    <location>
        <begin position="458"/>
        <end position="533"/>
    </location>
</feature>
<keyword evidence="1" id="KW-0560">Oxidoreductase</keyword>
<evidence type="ECO:0000256" key="1">
    <source>
        <dbReference type="ARBA" id="ARBA00023002"/>
    </source>
</evidence>
<dbReference type="EMBL" id="LCWV01000014">
    <property type="protein sequence ID" value="PWI68655.1"/>
    <property type="molecule type" value="Genomic_DNA"/>
</dbReference>
<sequence length="752" mass="84697">MVDIETAIPEGSWVLVTAANGYTGSHIVIELLKRGFKVRGTVRDSSCGQWLLNDDIISPFARRGDLELVVAHCSVPNAFDDVVKGVSAVIYNAIISDIVPDPNITISATVRAALNVCRSAAREPSIKRFVITSTFWTVAMPIPGVTDTITNLDTWNEAALEAAWAPPPYEPDRVLHVYFAAKIESEKAIWTFANDERLPWVVNSVSPCCIMGDLRDDKQLHAVPPQLLESLYLGNTDALRGTPARQNTTDSKFLKTVYYSHVTDVAVVHVAAAVDPQVQGRRIQVLARSFNWDDCLDIMRRAYPNRQFVANFQPENPTLKYTIEDDIAPRLINKWAGRDWISLEDGVKETITFVVKYKELETTRQHQFKATYFFYGLRSPQTTETANPRRSAMERLEIVHVDPVGKGRRDNNPRKPQQRGGPRKPGLPTVQFINTIHPSESASPRSLTLIRSHVAKHARALQRERRQQAQLVPPPRTPPLRVEIRSRPLQRHDSETRQQTQESDSNEEEPINQNDQMNEVRPGKRHGTQARWRQLPASETTMLLDPDDEELLLIRNRAPSPIQLIGGARGDAHHGFARPLSNDEQYLFDFYFDYVIMYGYQACHHKEDATAFAAAMRTVWVPFAMTEPSLMAAIFHVACRNYASITDNTNTTKFTLQKLQYRQMCLNMAMEAIASEEIATDATISLALLMASESYFEGDVEAFCAHGRGIIKMVAGRGGLKSLGLYGFLRKLVGWSIYNPKNYIVLGPEEQD</sequence>
<organism evidence="5 6">
    <name type="scientific">Purpureocillium lilacinum</name>
    <name type="common">Paecilomyces lilacinus</name>
    <dbReference type="NCBI Taxonomy" id="33203"/>
    <lineage>
        <taxon>Eukaryota</taxon>
        <taxon>Fungi</taxon>
        <taxon>Dikarya</taxon>
        <taxon>Ascomycota</taxon>
        <taxon>Pezizomycotina</taxon>
        <taxon>Sordariomycetes</taxon>
        <taxon>Hypocreomycetidae</taxon>
        <taxon>Hypocreales</taxon>
        <taxon>Ophiocordycipitaceae</taxon>
        <taxon>Purpureocillium</taxon>
    </lineage>
</organism>
<reference evidence="5 6" key="1">
    <citation type="journal article" date="2016" name="Front. Microbiol.">
        <title>Genome and transcriptome sequences reveal the specific parasitism of the nematophagous Purpureocillium lilacinum 36-1.</title>
        <authorList>
            <person name="Xie J."/>
            <person name="Li S."/>
            <person name="Mo C."/>
            <person name="Xiao X."/>
            <person name="Peng D."/>
            <person name="Wang G."/>
            <person name="Xiao Y."/>
        </authorList>
    </citation>
    <scope>NUCLEOTIDE SEQUENCE [LARGE SCALE GENOMIC DNA]</scope>
    <source>
        <strain evidence="5 6">36-1</strain>
    </source>
</reference>
<feature type="compositionally biased region" description="Basic and acidic residues" evidence="3">
    <location>
        <begin position="482"/>
        <end position="496"/>
    </location>
</feature>
<dbReference type="Proteomes" id="UP000245956">
    <property type="component" value="Unassembled WGS sequence"/>
</dbReference>
<gene>
    <name evidence="5" type="ORF">PCL_01744</name>
</gene>
<dbReference type="InterPro" id="IPR036291">
    <property type="entry name" value="NAD(P)-bd_dom_sf"/>
</dbReference>